<dbReference type="PANTHER" id="PTHR21174">
    <property type="match status" value="1"/>
</dbReference>
<name>A0A915CMN6_9BILA</name>
<accession>A0A915CMN6</accession>
<dbReference type="InterPro" id="IPR009218">
    <property type="entry name" value="HD_phosphohydro"/>
</dbReference>
<reference evidence="2" key="1">
    <citation type="submission" date="2022-11" db="UniProtKB">
        <authorList>
            <consortium name="WormBaseParasite"/>
        </authorList>
    </citation>
    <scope>IDENTIFICATION</scope>
</reference>
<dbReference type="WBParaSite" id="jg10257">
    <property type="protein sequence ID" value="jg10257"/>
    <property type="gene ID" value="jg10257"/>
</dbReference>
<dbReference type="AlphaFoldDB" id="A0A915CMN6"/>
<protein>
    <submittedName>
        <fullName evidence="2">Uncharacterized protein</fullName>
    </submittedName>
</protein>
<evidence type="ECO:0000313" key="1">
    <source>
        <dbReference type="Proteomes" id="UP000887574"/>
    </source>
</evidence>
<evidence type="ECO:0000313" key="2">
    <source>
        <dbReference type="WBParaSite" id="jg10257"/>
    </source>
</evidence>
<keyword evidence="1" id="KW-1185">Reference proteome</keyword>
<proteinExistence type="predicted"/>
<dbReference type="Proteomes" id="UP000887574">
    <property type="component" value="Unplaced"/>
</dbReference>
<sequence length="246" mass="28805">MPDSTHSQAILKGLRARWEDLTSFVSEAVKEKWWDMICDKYSGRPFYNLDHLSEQMSLFDTFKDKLKDRYALAFAIIFKHLEYDPQSSGDNDTAAKNAQLLRDFCQETTFDQENYVANLLLESGNNCTDANLTQGEYGEEDVHFLIDFDMAWLGASELEYQKHKIAIRKEYSHLSESEYDEQRLKVLQFFLQVPNIYATRELRDKYEKKARENIQKEINCLLELKKTSKNTVTFKASPQTNLLHVL</sequence>
<organism evidence="1 2">
    <name type="scientific">Ditylenchus dipsaci</name>
    <dbReference type="NCBI Taxonomy" id="166011"/>
    <lineage>
        <taxon>Eukaryota</taxon>
        <taxon>Metazoa</taxon>
        <taxon>Ecdysozoa</taxon>
        <taxon>Nematoda</taxon>
        <taxon>Chromadorea</taxon>
        <taxon>Rhabditida</taxon>
        <taxon>Tylenchina</taxon>
        <taxon>Tylenchomorpha</taxon>
        <taxon>Sphaerularioidea</taxon>
        <taxon>Anguinidae</taxon>
        <taxon>Anguininae</taxon>
        <taxon>Ditylenchus</taxon>
    </lineage>
</organism>
<dbReference type="PANTHER" id="PTHR21174:SF0">
    <property type="entry name" value="HD PHOSPHOHYDROLASE FAMILY PROTEIN-RELATED"/>
    <property type="match status" value="1"/>
</dbReference>